<dbReference type="OrthoDB" id="516834at2"/>
<gene>
    <name evidence="3" type="ORF">A1359_11335</name>
</gene>
<dbReference type="RefSeq" id="WP_066983498.1">
    <property type="nucleotide sequence ID" value="NZ_LUUI01000113.1"/>
</dbReference>
<keyword evidence="1" id="KW-1277">Toxin-antitoxin system</keyword>
<sequence>MPGFELTNKAKSDLKDIAIYTQNTWGNRQRNIYLTALDKSFYALASDHLKGRDCSEIRSGYRKHKVGKHIVYYREINANLIEIVRILHERMDIESQL</sequence>
<name>A0A177N7Y9_9GAMM</name>
<dbReference type="InterPro" id="IPR007712">
    <property type="entry name" value="RelE/ParE_toxin"/>
</dbReference>
<dbReference type="EMBL" id="LUUI01000113">
    <property type="protein sequence ID" value="OAI14156.1"/>
    <property type="molecule type" value="Genomic_DNA"/>
</dbReference>
<evidence type="ECO:0000256" key="1">
    <source>
        <dbReference type="ARBA" id="ARBA00022649"/>
    </source>
</evidence>
<organism evidence="3 4">
    <name type="scientific">Methylomonas lenta</name>
    <dbReference type="NCBI Taxonomy" id="980561"/>
    <lineage>
        <taxon>Bacteria</taxon>
        <taxon>Pseudomonadati</taxon>
        <taxon>Pseudomonadota</taxon>
        <taxon>Gammaproteobacteria</taxon>
        <taxon>Methylococcales</taxon>
        <taxon>Methylococcaceae</taxon>
        <taxon>Methylomonas</taxon>
    </lineage>
</organism>
<keyword evidence="4" id="KW-1185">Reference proteome</keyword>
<evidence type="ECO:0000313" key="4">
    <source>
        <dbReference type="Proteomes" id="UP000078476"/>
    </source>
</evidence>
<evidence type="ECO:0000256" key="2">
    <source>
        <dbReference type="PIRNR" id="PIRNR029218"/>
    </source>
</evidence>
<proteinExistence type="inferred from homology"/>
<comment type="similarity">
    <text evidence="2">Belongs to the RelE toxin family.</text>
</comment>
<reference evidence="3 4" key="1">
    <citation type="submission" date="2016-03" db="EMBL/GenBank/DDBJ databases">
        <authorList>
            <person name="Ploux O."/>
        </authorList>
    </citation>
    <scope>NUCLEOTIDE SEQUENCE [LARGE SCALE GENOMIC DNA]</scope>
    <source>
        <strain evidence="3 4">R-45370</strain>
    </source>
</reference>
<dbReference type="InterPro" id="IPR028344">
    <property type="entry name" value="ParE1/4"/>
</dbReference>
<dbReference type="Gene3D" id="3.30.2310.20">
    <property type="entry name" value="RelE-like"/>
    <property type="match status" value="1"/>
</dbReference>
<comment type="caution">
    <text evidence="3">The sequence shown here is derived from an EMBL/GenBank/DDBJ whole genome shotgun (WGS) entry which is preliminary data.</text>
</comment>
<protein>
    <recommendedName>
        <fullName evidence="2">Toxin</fullName>
    </recommendedName>
</protein>
<dbReference type="STRING" id="980561.A1359_11335"/>
<dbReference type="Pfam" id="PF05016">
    <property type="entry name" value="ParE_toxin"/>
    <property type="match status" value="1"/>
</dbReference>
<dbReference type="AlphaFoldDB" id="A0A177N7Y9"/>
<evidence type="ECO:0000313" key="3">
    <source>
        <dbReference type="EMBL" id="OAI14156.1"/>
    </source>
</evidence>
<dbReference type="InterPro" id="IPR035093">
    <property type="entry name" value="RelE/ParE_toxin_dom_sf"/>
</dbReference>
<dbReference type="PIRSF" id="PIRSF029218">
    <property type="entry name" value="ParE"/>
    <property type="match status" value="1"/>
</dbReference>
<accession>A0A177N7Y9</accession>
<dbReference type="Proteomes" id="UP000078476">
    <property type="component" value="Unassembled WGS sequence"/>
</dbReference>